<accession>A0ABT2JRZ6</accession>
<proteinExistence type="predicted"/>
<name>A0ABT2JRZ6_9ACTN</name>
<gene>
    <name evidence="1" type="ORF">LHJ74_11525</name>
</gene>
<dbReference type="RefSeq" id="WP_260217817.1">
    <property type="nucleotide sequence ID" value="NZ_JAJAGO010000004.1"/>
</dbReference>
<keyword evidence="2" id="KW-1185">Reference proteome</keyword>
<comment type="caution">
    <text evidence="1">The sequence shown here is derived from an EMBL/GenBank/DDBJ whole genome shotgun (WGS) entry which is preliminary data.</text>
</comment>
<evidence type="ECO:0000313" key="1">
    <source>
        <dbReference type="EMBL" id="MCT2590531.1"/>
    </source>
</evidence>
<evidence type="ECO:0000313" key="2">
    <source>
        <dbReference type="Proteomes" id="UP001156389"/>
    </source>
</evidence>
<evidence type="ECO:0008006" key="3">
    <source>
        <dbReference type="Google" id="ProtNLM"/>
    </source>
</evidence>
<protein>
    <recommendedName>
        <fullName evidence="3">DUF5753 domain-containing protein</fullName>
    </recommendedName>
</protein>
<sequence>MMIVLADTGIWELMPGEPAALRPGPIACVRLGLAIRTLGVLRSRGVRMGPVQLCGLHKMVHLPVTEPRSGLLLERAGRAGLAHTTACPYREHLGTVPDHGQLWLLDSPDAVEVRTDFGALYDALHMRPGCRTALRTTAA</sequence>
<dbReference type="Proteomes" id="UP001156389">
    <property type="component" value="Unassembled WGS sequence"/>
</dbReference>
<dbReference type="EMBL" id="JAJAGO010000004">
    <property type="protein sequence ID" value="MCT2590531.1"/>
    <property type="molecule type" value="Genomic_DNA"/>
</dbReference>
<organism evidence="1 2">
    <name type="scientific">Streptomyces gossypii</name>
    <dbReference type="NCBI Taxonomy" id="2883101"/>
    <lineage>
        <taxon>Bacteria</taxon>
        <taxon>Bacillati</taxon>
        <taxon>Actinomycetota</taxon>
        <taxon>Actinomycetes</taxon>
        <taxon>Kitasatosporales</taxon>
        <taxon>Streptomycetaceae</taxon>
        <taxon>Streptomyces</taxon>
    </lineage>
</organism>
<reference evidence="1 2" key="1">
    <citation type="submission" date="2021-10" db="EMBL/GenBank/DDBJ databases">
        <title>Streptomyces gossypii sp. nov., isolated from soil collected from cotton field.</title>
        <authorList>
            <person name="Ge X."/>
            <person name="Chen X."/>
            <person name="Liu W."/>
        </authorList>
    </citation>
    <scope>NUCLEOTIDE SEQUENCE [LARGE SCALE GENOMIC DNA]</scope>
    <source>
        <strain evidence="1 2">N2-109</strain>
    </source>
</reference>